<dbReference type="AlphaFoldDB" id="A0A1I7Z8Y1"/>
<sequence>MCFPFDFQLFDSVSEVKDHFLRTELMLKQLHSRGSYLAASESCSKNLSKTFLKNARNFFLGRQILDGQMAVKEISPEIFLAQIFLVGNGYWFRRYKSPLKTALKSRPKIRGKCGVDPLDIYILGPVLWWWFYVTFFRSFASNIFQLDLKEHFNWVSRHKIQRGFDIFA</sequence>
<organism evidence="1 2">
    <name type="scientific">Steinernema glaseri</name>
    <dbReference type="NCBI Taxonomy" id="37863"/>
    <lineage>
        <taxon>Eukaryota</taxon>
        <taxon>Metazoa</taxon>
        <taxon>Ecdysozoa</taxon>
        <taxon>Nematoda</taxon>
        <taxon>Chromadorea</taxon>
        <taxon>Rhabditida</taxon>
        <taxon>Tylenchina</taxon>
        <taxon>Panagrolaimomorpha</taxon>
        <taxon>Strongyloidoidea</taxon>
        <taxon>Steinernematidae</taxon>
        <taxon>Steinernema</taxon>
    </lineage>
</organism>
<accession>A0A1I7Z8Y1</accession>
<keyword evidence="1" id="KW-1185">Reference proteome</keyword>
<reference evidence="2" key="1">
    <citation type="submission" date="2016-11" db="UniProtKB">
        <authorList>
            <consortium name="WormBaseParasite"/>
        </authorList>
    </citation>
    <scope>IDENTIFICATION</scope>
</reference>
<name>A0A1I7Z8Y1_9BILA</name>
<evidence type="ECO:0000313" key="1">
    <source>
        <dbReference type="Proteomes" id="UP000095287"/>
    </source>
</evidence>
<dbReference type="WBParaSite" id="L893_g23961.t1">
    <property type="protein sequence ID" value="L893_g23961.t1"/>
    <property type="gene ID" value="L893_g23961"/>
</dbReference>
<proteinExistence type="predicted"/>
<evidence type="ECO:0000313" key="2">
    <source>
        <dbReference type="WBParaSite" id="L893_g23961.t1"/>
    </source>
</evidence>
<dbReference type="Proteomes" id="UP000095287">
    <property type="component" value="Unplaced"/>
</dbReference>
<protein>
    <submittedName>
        <fullName evidence="2">Uncharacterized protein</fullName>
    </submittedName>
</protein>